<evidence type="ECO:0000256" key="3">
    <source>
        <dbReference type="ARBA" id="ARBA00022792"/>
    </source>
</evidence>
<name>A0A8C4NJQ1_EPTBU</name>
<accession>A0A8C4NJQ1</accession>
<evidence type="ECO:0000256" key="2">
    <source>
        <dbReference type="ARBA" id="ARBA00022692"/>
    </source>
</evidence>
<dbReference type="GeneTree" id="ENSGT00390000002313"/>
<keyword evidence="10" id="KW-1185">Reference proteome</keyword>
<reference evidence="9" key="1">
    <citation type="submission" date="2025-08" db="UniProtKB">
        <authorList>
            <consortium name="Ensembl"/>
        </authorList>
    </citation>
    <scope>IDENTIFICATION</scope>
</reference>
<dbReference type="Ensembl" id="ENSEBUT00000005641.1">
    <property type="protein sequence ID" value="ENSEBUP00000005203.1"/>
    <property type="gene ID" value="ENSEBUG00000003569.1"/>
</dbReference>
<keyword evidence="5 7" id="KW-0496">Mitochondrion</keyword>
<comment type="subunit">
    <text evidence="7">Component of the mitochondrial contact site and cristae organizing system (MICOS) complex.</text>
</comment>
<keyword evidence="6 7" id="KW-0472">Membrane</keyword>
<keyword evidence="8" id="KW-0175">Coiled coil</keyword>
<reference evidence="9" key="2">
    <citation type="submission" date="2025-09" db="UniProtKB">
        <authorList>
            <consortium name="Ensembl"/>
        </authorList>
    </citation>
    <scope>IDENTIFICATION</scope>
</reference>
<proteinExistence type="inferred from homology"/>
<feature type="coiled-coil region" evidence="8">
    <location>
        <begin position="296"/>
        <end position="356"/>
    </location>
</feature>
<feature type="transmembrane region" description="Helical" evidence="7">
    <location>
        <begin position="18"/>
        <end position="39"/>
    </location>
</feature>
<dbReference type="InterPro" id="IPR019133">
    <property type="entry name" value="MIC60"/>
</dbReference>
<dbReference type="GO" id="GO:0061617">
    <property type="term" value="C:MICOS complex"/>
    <property type="evidence" value="ECO:0007669"/>
    <property type="project" value="TreeGrafter"/>
</dbReference>
<keyword evidence="4 7" id="KW-1133">Transmembrane helix</keyword>
<comment type="function">
    <text evidence="7">Component of the MICOS complex, a large protein complex of the mitochondrial inner membrane that plays crucial roles in the maintenance of crista junctions, inner membrane architecture, and formation of contact sites to the outer membrane.</text>
</comment>
<comment type="subcellular location">
    <subcellularLocation>
        <location evidence="7">Mitochondrion inner membrane</location>
        <topology evidence="7">Single-pass membrane protein</topology>
    </subcellularLocation>
</comment>
<evidence type="ECO:0000256" key="8">
    <source>
        <dbReference type="SAM" id="Coils"/>
    </source>
</evidence>
<keyword evidence="3 7" id="KW-0999">Mitochondrion inner membrane</keyword>
<evidence type="ECO:0000313" key="9">
    <source>
        <dbReference type="Ensembl" id="ENSEBUP00000005203.1"/>
    </source>
</evidence>
<feature type="transmembrane region" description="Helical" evidence="7">
    <location>
        <begin position="110"/>
        <end position="130"/>
    </location>
</feature>
<sequence>MRCYSVSKSSSGSTALKVIGGSLMFVGGGVGGAVLYATWDPKFRTKVEGAIPYSNWLFGAALGPTQPHKPVSVSLFNFLLVMAVLVNKISPIHAQWAVVVNINFCNALKGQVLVFILFVDAILLLMPKVCCGDSCGGKLDHAQVLQVIYFCLFFFLLQIDDFKPINFIKTKDVSTSDEELSSDAAVIISSTGDVPSVPAPGLESDVKEVPYQTADATHKEHEMKTSQDPMQRLNAALERCMTVTQEAVAAQDVAVGTVQNHAQCIRDMLEQKQPFMDKTKQWRDIEEAMLIRNQSVDKATSSFLQAKEELETLSDEIKLAREKGMSSKVLLAEKELREMKDQLESAGGKVVAVQAETQQQELAQQWSKAFWKELDIMVPGWNSKDKLGADEVSRLLGVAQRRVLQLEGDLSLERRRQESVQDMQQRDAQSKLEDRLQLELGKQRKELSALQRQQVVELRNAMEMEMRTQLKRQTVAHADHLQEALKLQEHDLHAKYQQVMQSRLEEQELALRSASQEVHFARMEDVQAAKRRLQAIEGSVEGLAEREEQVRLAHGLWQAIDFLQESLRTPTGDGPSAPLAAALHAMQAVSPNLAVTTAMMAAVPQLATERGIYTEDALRHRFSHVRKLARRVALVDGDRNSLYQYLLSYLQAFLMADLPATKPPKAGLSSVELEDPFLLLAYATYCLEHGDLEGAARLVNALPGEARRVADGWLSEAKVTLETRQALGVMLSFAAAAGLSATVAQP</sequence>
<keyword evidence="2 7" id="KW-0812">Transmembrane</keyword>
<dbReference type="AlphaFoldDB" id="A0A8C4NJQ1"/>
<evidence type="ECO:0000256" key="6">
    <source>
        <dbReference type="ARBA" id="ARBA00023136"/>
    </source>
</evidence>
<dbReference type="Pfam" id="PF09731">
    <property type="entry name" value="Mitofilin"/>
    <property type="match status" value="1"/>
</dbReference>
<evidence type="ECO:0000256" key="4">
    <source>
        <dbReference type="ARBA" id="ARBA00022989"/>
    </source>
</evidence>
<evidence type="ECO:0000256" key="1">
    <source>
        <dbReference type="ARBA" id="ARBA00010877"/>
    </source>
</evidence>
<evidence type="ECO:0000313" key="10">
    <source>
        <dbReference type="Proteomes" id="UP000694388"/>
    </source>
</evidence>
<comment type="similarity">
    <text evidence="1 7">Belongs to the MICOS complex subunit Mic60 family.</text>
</comment>
<dbReference type="GO" id="GO:0042407">
    <property type="term" value="P:cristae formation"/>
    <property type="evidence" value="ECO:0007669"/>
    <property type="project" value="TreeGrafter"/>
</dbReference>
<evidence type="ECO:0000256" key="7">
    <source>
        <dbReference type="RuleBase" id="RU363000"/>
    </source>
</evidence>
<feature type="transmembrane region" description="Helical" evidence="7">
    <location>
        <begin position="71"/>
        <end position="90"/>
    </location>
</feature>
<feature type="transmembrane region" description="Helical" evidence="7">
    <location>
        <begin position="142"/>
        <end position="159"/>
    </location>
</feature>
<feature type="coiled-coil region" evidence="8">
    <location>
        <begin position="497"/>
        <end position="546"/>
    </location>
</feature>
<protein>
    <recommendedName>
        <fullName evidence="7">MICOS complex subunit MIC60</fullName>
    </recommendedName>
    <alternativeName>
        <fullName evidence="7">Mitofilin</fullName>
    </alternativeName>
</protein>
<organism evidence="9 10">
    <name type="scientific">Eptatretus burgeri</name>
    <name type="common">Inshore hagfish</name>
    <dbReference type="NCBI Taxonomy" id="7764"/>
    <lineage>
        <taxon>Eukaryota</taxon>
        <taxon>Metazoa</taxon>
        <taxon>Chordata</taxon>
        <taxon>Craniata</taxon>
        <taxon>Vertebrata</taxon>
        <taxon>Cyclostomata</taxon>
        <taxon>Myxini</taxon>
        <taxon>Myxiniformes</taxon>
        <taxon>Myxinidae</taxon>
        <taxon>Eptatretinae</taxon>
        <taxon>Eptatretus</taxon>
    </lineage>
</organism>
<dbReference type="Proteomes" id="UP000694388">
    <property type="component" value="Unplaced"/>
</dbReference>
<dbReference type="PANTHER" id="PTHR15415:SF7">
    <property type="entry name" value="MICOS COMPLEX SUBUNIT MIC60"/>
    <property type="match status" value="1"/>
</dbReference>
<comment type="caution">
    <text evidence="7">Lacks conserved residue(s) required for the propagation of feature annotation.</text>
</comment>
<evidence type="ECO:0000256" key="5">
    <source>
        <dbReference type="ARBA" id="ARBA00023128"/>
    </source>
</evidence>
<dbReference type="PANTHER" id="PTHR15415">
    <property type="entry name" value="MITOFILIN"/>
    <property type="match status" value="1"/>
</dbReference>